<comment type="caution">
    <text evidence="1">The sequence shown here is derived from an EMBL/GenBank/DDBJ whole genome shotgun (WGS) entry which is preliminary data.</text>
</comment>
<name>A0A1E5BWN7_9GAMM</name>
<gene>
    <name evidence="1" type="ORF">A1OK_17020</name>
</gene>
<reference evidence="1 2" key="1">
    <citation type="journal article" date="2012" name="Science">
        <title>Ecological populations of bacteria act as socially cohesive units of antibiotic production and resistance.</title>
        <authorList>
            <person name="Cordero O.X."/>
            <person name="Wildschutte H."/>
            <person name="Kirkup B."/>
            <person name="Proehl S."/>
            <person name="Ngo L."/>
            <person name="Hussain F."/>
            <person name="Le Roux F."/>
            <person name="Mincer T."/>
            <person name="Polz M.F."/>
        </authorList>
    </citation>
    <scope>NUCLEOTIDE SEQUENCE [LARGE SCALE GENOMIC DNA]</scope>
    <source>
        <strain evidence="1 2">FF-454</strain>
    </source>
</reference>
<keyword evidence="2" id="KW-1185">Reference proteome</keyword>
<accession>A0A1E5BWN7</accession>
<proteinExistence type="predicted"/>
<dbReference type="AlphaFoldDB" id="A0A1E5BWN7"/>
<protein>
    <submittedName>
        <fullName evidence="1">Uncharacterized protein</fullName>
    </submittedName>
</protein>
<evidence type="ECO:0000313" key="2">
    <source>
        <dbReference type="Proteomes" id="UP000095039"/>
    </source>
</evidence>
<sequence length="107" mass="10575">MPGPLLHVGATVMCSHGGQATPTVPNPRVVVSGAATVLLTSPYVVAGCAMPPPTAGNGPCITGQFLSGSVRVVSMGQPFVLLTGQSVCAPTGTPLLPTVAQVRVIAS</sequence>
<organism evidence="1 2">
    <name type="scientific">Enterovibrio norvegicus FF-454</name>
    <dbReference type="NCBI Taxonomy" id="1185651"/>
    <lineage>
        <taxon>Bacteria</taxon>
        <taxon>Pseudomonadati</taxon>
        <taxon>Pseudomonadota</taxon>
        <taxon>Gammaproteobacteria</taxon>
        <taxon>Vibrionales</taxon>
        <taxon>Vibrionaceae</taxon>
        <taxon>Enterovibrio</taxon>
    </lineage>
</organism>
<dbReference type="Proteomes" id="UP000095039">
    <property type="component" value="Unassembled WGS sequence"/>
</dbReference>
<dbReference type="EMBL" id="AJWN02000107">
    <property type="protein sequence ID" value="OEE57661.1"/>
    <property type="molecule type" value="Genomic_DNA"/>
</dbReference>
<evidence type="ECO:0000313" key="1">
    <source>
        <dbReference type="EMBL" id="OEE57661.1"/>
    </source>
</evidence>
<dbReference type="RefSeq" id="WP_016958818.1">
    <property type="nucleotide sequence ID" value="NZ_AJWN02000107.1"/>
</dbReference>